<sequence length="510" mass="53671">MPHPENTPKIPLPSDESARLEAVPEAAPETPAMTDQQTDDQRNALPVIVILLCATFVVILNETLMNVALPHLMVSLSIAEVSTVQWVATAFMLTMSVVIPTTGFLLSRLTTRQTFTLAMGLFTLGTVVCAAAPSFPVLIVGRVIQASGTAVMMPLLMTTILQLVPLNRRGAVMGNASIAISVAPAVGPALSGLILQHFEWRFLFVFMLPVALLMLAAGLLRLKNVGVQTSRPLDWPSVLLTIPGFGGFVYGINEIAVNPGPATIVSLVVGLVCIVLFCRRQLALTKGGEPLLDLRVFTFAPFAKGLALMSISMIAMFGTIILFPLYMQQLLGKDSLTTGLLMLPGGLIMGLAAPPVGRLFDRIGARPLVLTGTSILVVTALVMSRFDSGTSMWLGLAVYTVFSFGLALIFTPTFTYSLNPLPPRLYSHGSATLSSIQQLAGGLGVALLTGVMQASRLAALRHGDGTPAAQVSAAEAGLGAAFLVAAGFAVLGVILAFRMTTTPAAAEPKP</sequence>
<comment type="subcellular location">
    <subcellularLocation>
        <location evidence="1">Cell membrane</location>
        <topology evidence="1">Multi-pass membrane protein</topology>
    </subcellularLocation>
</comment>
<dbReference type="NCBIfam" id="TIGR00711">
    <property type="entry name" value="efflux_EmrB"/>
    <property type="match status" value="1"/>
</dbReference>
<organism evidence="11 12">
    <name type="scientific">Falsarthrobacter nasiphocae</name>
    <dbReference type="NCBI Taxonomy" id="189863"/>
    <lineage>
        <taxon>Bacteria</taxon>
        <taxon>Bacillati</taxon>
        <taxon>Actinomycetota</taxon>
        <taxon>Actinomycetes</taxon>
        <taxon>Micrococcales</taxon>
        <taxon>Micrococcaceae</taxon>
        <taxon>Falsarthrobacter</taxon>
    </lineage>
</organism>
<feature type="transmembrane region" description="Helical" evidence="9">
    <location>
        <begin position="144"/>
        <end position="164"/>
    </location>
</feature>
<keyword evidence="5 9" id="KW-0812">Transmembrane</keyword>
<dbReference type="Proteomes" id="UP001247307">
    <property type="component" value="Unassembled WGS sequence"/>
</dbReference>
<feature type="transmembrane region" description="Helical" evidence="9">
    <location>
        <begin position="118"/>
        <end position="138"/>
    </location>
</feature>
<evidence type="ECO:0000259" key="10">
    <source>
        <dbReference type="PROSITE" id="PS50850"/>
    </source>
</evidence>
<keyword evidence="4" id="KW-1003">Cell membrane</keyword>
<feature type="transmembrane region" description="Helical" evidence="9">
    <location>
        <begin position="176"/>
        <end position="194"/>
    </location>
</feature>
<feature type="transmembrane region" description="Helical" evidence="9">
    <location>
        <begin position="368"/>
        <end position="386"/>
    </location>
</feature>
<evidence type="ECO:0000313" key="12">
    <source>
        <dbReference type="Proteomes" id="UP001247307"/>
    </source>
</evidence>
<dbReference type="PANTHER" id="PTHR42718:SF9">
    <property type="entry name" value="MAJOR FACILITATOR SUPERFAMILY MULTIDRUG TRANSPORTER MFSC"/>
    <property type="match status" value="1"/>
</dbReference>
<evidence type="ECO:0000256" key="9">
    <source>
        <dbReference type="SAM" id="Phobius"/>
    </source>
</evidence>
<reference evidence="11" key="1">
    <citation type="submission" date="2023-07" db="EMBL/GenBank/DDBJ databases">
        <title>Sequencing the genomes of 1000 actinobacteria strains.</title>
        <authorList>
            <person name="Klenk H.-P."/>
        </authorList>
    </citation>
    <scope>NUCLEOTIDE SEQUENCE</scope>
    <source>
        <strain evidence="11">DSM 13988</strain>
    </source>
</reference>
<evidence type="ECO:0000256" key="3">
    <source>
        <dbReference type="ARBA" id="ARBA00022448"/>
    </source>
</evidence>
<keyword evidence="6 9" id="KW-1133">Transmembrane helix</keyword>
<dbReference type="SUPFAM" id="SSF103473">
    <property type="entry name" value="MFS general substrate transporter"/>
    <property type="match status" value="1"/>
</dbReference>
<dbReference type="Gene3D" id="1.20.1250.20">
    <property type="entry name" value="MFS general substrate transporter like domains"/>
    <property type="match status" value="1"/>
</dbReference>
<feature type="transmembrane region" description="Helical" evidence="9">
    <location>
        <begin position="478"/>
        <end position="497"/>
    </location>
</feature>
<dbReference type="EMBL" id="JAVDUI010000001">
    <property type="protein sequence ID" value="MDR6892056.1"/>
    <property type="molecule type" value="Genomic_DNA"/>
</dbReference>
<proteinExistence type="inferred from homology"/>
<feature type="transmembrane region" description="Helical" evidence="9">
    <location>
        <begin position="338"/>
        <end position="356"/>
    </location>
</feature>
<dbReference type="Pfam" id="PF07690">
    <property type="entry name" value="MFS_1"/>
    <property type="match status" value="1"/>
</dbReference>
<dbReference type="PROSITE" id="PS50850">
    <property type="entry name" value="MFS"/>
    <property type="match status" value="1"/>
</dbReference>
<dbReference type="InterPro" id="IPR004638">
    <property type="entry name" value="EmrB-like"/>
</dbReference>
<evidence type="ECO:0000256" key="7">
    <source>
        <dbReference type="ARBA" id="ARBA00023136"/>
    </source>
</evidence>
<evidence type="ECO:0000256" key="5">
    <source>
        <dbReference type="ARBA" id="ARBA00022692"/>
    </source>
</evidence>
<feature type="transmembrane region" description="Helical" evidence="9">
    <location>
        <begin position="392"/>
        <end position="418"/>
    </location>
</feature>
<feature type="transmembrane region" description="Helical" evidence="9">
    <location>
        <begin position="299"/>
        <end position="326"/>
    </location>
</feature>
<dbReference type="CDD" id="cd17503">
    <property type="entry name" value="MFS_LmrB_MDR_like"/>
    <property type="match status" value="1"/>
</dbReference>
<feature type="transmembrane region" description="Helical" evidence="9">
    <location>
        <begin position="200"/>
        <end position="220"/>
    </location>
</feature>
<keyword evidence="7 9" id="KW-0472">Membrane</keyword>
<comment type="caution">
    <text evidence="11">The sequence shown here is derived from an EMBL/GenBank/DDBJ whole genome shotgun (WGS) entry which is preliminary data.</text>
</comment>
<keyword evidence="3" id="KW-0813">Transport</keyword>
<dbReference type="PANTHER" id="PTHR42718">
    <property type="entry name" value="MAJOR FACILITATOR SUPERFAMILY MULTIDRUG TRANSPORTER MFSC"/>
    <property type="match status" value="1"/>
</dbReference>
<dbReference type="GO" id="GO:0022857">
    <property type="term" value="F:transmembrane transporter activity"/>
    <property type="evidence" value="ECO:0007669"/>
    <property type="project" value="InterPro"/>
</dbReference>
<evidence type="ECO:0000313" key="11">
    <source>
        <dbReference type="EMBL" id="MDR6892056.1"/>
    </source>
</evidence>
<evidence type="ECO:0000256" key="4">
    <source>
        <dbReference type="ARBA" id="ARBA00022475"/>
    </source>
</evidence>
<dbReference type="RefSeq" id="WP_309850540.1">
    <property type="nucleotide sequence ID" value="NZ_BAAAIU010000005.1"/>
</dbReference>
<dbReference type="PRINTS" id="PR01036">
    <property type="entry name" value="TCRTETB"/>
</dbReference>
<dbReference type="AlphaFoldDB" id="A0AAE4C574"/>
<feature type="transmembrane region" description="Helical" evidence="9">
    <location>
        <begin position="43"/>
        <end position="64"/>
    </location>
</feature>
<evidence type="ECO:0000256" key="2">
    <source>
        <dbReference type="ARBA" id="ARBA00008537"/>
    </source>
</evidence>
<feature type="domain" description="Major facilitator superfamily (MFS) profile" evidence="10">
    <location>
        <begin position="47"/>
        <end position="504"/>
    </location>
</feature>
<comment type="similarity">
    <text evidence="2">Belongs to the major facilitator superfamily. EmrB family.</text>
</comment>
<dbReference type="InterPro" id="IPR036259">
    <property type="entry name" value="MFS_trans_sf"/>
</dbReference>
<dbReference type="InterPro" id="IPR011701">
    <property type="entry name" value="MFS"/>
</dbReference>
<dbReference type="GO" id="GO:0005886">
    <property type="term" value="C:plasma membrane"/>
    <property type="evidence" value="ECO:0007669"/>
    <property type="project" value="UniProtKB-SubCell"/>
</dbReference>
<keyword evidence="12" id="KW-1185">Reference proteome</keyword>
<protein>
    <submittedName>
        <fullName evidence="11">DHA2 family lincomycin resistance protein-like MFS transporter</fullName>
    </submittedName>
</protein>
<feature type="transmembrane region" description="Helical" evidence="9">
    <location>
        <begin position="439"/>
        <end position="458"/>
    </location>
</feature>
<name>A0AAE4C574_9MICC</name>
<dbReference type="InterPro" id="IPR020846">
    <property type="entry name" value="MFS_dom"/>
</dbReference>
<gene>
    <name evidence="11" type="ORF">J2S35_000996</name>
</gene>
<evidence type="ECO:0000256" key="6">
    <source>
        <dbReference type="ARBA" id="ARBA00022989"/>
    </source>
</evidence>
<dbReference type="Gene3D" id="1.20.1720.10">
    <property type="entry name" value="Multidrug resistance protein D"/>
    <property type="match status" value="1"/>
</dbReference>
<feature type="compositionally biased region" description="Low complexity" evidence="8">
    <location>
        <begin position="21"/>
        <end position="32"/>
    </location>
</feature>
<feature type="transmembrane region" description="Helical" evidence="9">
    <location>
        <begin position="259"/>
        <end position="278"/>
    </location>
</feature>
<evidence type="ECO:0000256" key="1">
    <source>
        <dbReference type="ARBA" id="ARBA00004651"/>
    </source>
</evidence>
<feature type="region of interest" description="Disordered" evidence="8">
    <location>
        <begin position="1"/>
        <end position="38"/>
    </location>
</feature>
<feature type="transmembrane region" description="Helical" evidence="9">
    <location>
        <begin position="84"/>
        <end position="106"/>
    </location>
</feature>
<accession>A0AAE4C574</accession>
<evidence type="ECO:0000256" key="8">
    <source>
        <dbReference type="SAM" id="MobiDB-lite"/>
    </source>
</evidence>
<feature type="transmembrane region" description="Helical" evidence="9">
    <location>
        <begin position="232"/>
        <end position="253"/>
    </location>
</feature>